<dbReference type="EMBL" id="CM040479">
    <property type="protein sequence ID" value="MCI4394084.1"/>
    <property type="molecule type" value="Genomic_DNA"/>
</dbReference>
<protein>
    <submittedName>
        <fullName evidence="1">Uncharacterized protein</fullName>
    </submittedName>
</protein>
<accession>A0ACC5XSM0</accession>
<feature type="non-terminal residue" evidence="1">
    <location>
        <position position="1"/>
    </location>
</feature>
<evidence type="ECO:0000313" key="1">
    <source>
        <dbReference type="EMBL" id="MCI4394084.1"/>
    </source>
</evidence>
<sequence length="250" mass="28495">KLLLFVALPLLVHSAPVTTDFLPLDCEDIYNNGSIHNGVYTIYPAGSAGGKPVQVYCDMGCNEDESHGKERWTVIQRRFDGSVSFYKPWVEYKNGFGNADGEYWLGLENIFLMTYRERYQLRVDMEDFDKGSAYAQYNSFYIDPESSSYALHISDFINGGAGDPLSSLNGKPFSTSDQNPYGSCADSYLGGFWYTCWWSNGVANPNGLYKWESVATTYLNDGILWTSWRYYYSMKTMVMKIRRVTVDDIK</sequence>
<comment type="caution">
    <text evidence="1">The sequence shown here is derived from an EMBL/GenBank/DDBJ whole genome shotgun (WGS) entry which is preliminary data.</text>
</comment>
<organism evidence="1 2">
    <name type="scientific">Pangasianodon gigas</name>
    <name type="common">Mekong giant catfish</name>
    <name type="synonym">Pangasius gigas</name>
    <dbReference type="NCBI Taxonomy" id="30993"/>
    <lineage>
        <taxon>Eukaryota</taxon>
        <taxon>Metazoa</taxon>
        <taxon>Chordata</taxon>
        <taxon>Craniata</taxon>
        <taxon>Vertebrata</taxon>
        <taxon>Euteleostomi</taxon>
        <taxon>Actinopterygii</taxon>
        <taxon>Neopterygii</taxon>
        <taxon>Teleostei</taxon>
        <taxon>Ostariophysi</taxon>
        <taxon>Siluriformes</taxon>
        <taxon>Pangasiidae</taxon>
        <taxon>Pangasianodon</taxon>
    </lineage>
</organism>
<evidence type="ECO:0000313" key="2">
    <source>
        <dbReference type="Proteomes" id="UP000829447"/>
    </source>
</evidence>
<keyword evidence="2" id="KW-1185">Reference proteome</keyword>
<reference evidence="1 2" key="1">
    <citation type="journal article" date="2022" name="bioRxiv">
        <title>An ancient truncated duplication of the anti-Mullerian hormone receptor type 2 gene is a potential conserved master sex determinant in the Pangasiidae catfish family.</title>
        <authorList>
            <person name="Wen M."/>
            <person name="Pan Q."/>
            <person name="Jouanno E."/>
            <person name="Montfort J."/>
            <person name="Zahm M."/>
            <person name="Cabau C."/>
            <person name="Klopp C."/>
            <person name="Iampietro C."/>
            <person name="Roques C."/>
            <person name="Bouchez O."/>
            <person name="Castinel A."/>
            <person name="Donnadieu C."/>
            <person name="Parrinello H."/>
            <person name="Poncet C."/>
            <person name="Belmonte E."/>
            <person name="Gautier V."/>
            <person name="Avarre J.-C."/>
            <person name="Dugue R."/>
            <person name="Gustiano R."/>
            <person name="Ha T.T.T."/>
            <person name="Campet M."/>
            <person name="Sriphairoj K."/>
            <person name="Ribolli J."/>
            <person name="de Almeida F.L."/>
            <person name="Desvignes T."/>
            <person name="Postlethwait J.H."/>
            <person name="Bucao C.F."/>
            <person name="Robinson-Rechavi M."/>
            <person name="Bobe J."/>
            <person name="Herpin A."/>
            <person name="Guiguen Y."/>
        </authorList>
    </citation>
    <scope>NUCLEOTIDE SEQUENCE [LARGE SCALE GENOMIC DNA]</scope>
    <source>
        <strain evidence="1">YG-Dec2019</strain>
    </source>
</reference>
<dbReference type="Proteomes" id="UP000829447">
    <property type="component" value="Linkage Group LG26"/>
</dbReference>
<proteinExistence type="predicted"/>
<gene>
    <name evidence="1" type="ORF">PGIGA_G00164580</name>
</gene>
<name>A0ACC5XSM0_PANGG</name>